<proteinExistence type="predicted"/>
<dbReference type="InterPro" id="IPR050109">
    <property type="entry name" value="HTH-type_TetR-like_transc_reg"/>
</dbReference>
<keyword evidence="2 4" id="KW-0238">DNA-binding</keyword>
<dbReference type="PANTHER" id="PTHR30055">
    <property type="entry name" value="HTH-TYPE TRANSCRIPTIONAL REGULATOR RUTR"/>
    <property type="match status" value="1"/>
</dbReference>
<dbReference type="Gene3D" id="1.10.357.10">
    <property type="entry name" value="Tetracycline Repressor, domain 2"/>
    <property type="match status" value="1"/>
</dbReference>
<organism evidence="6 7">
    <name type="scientific">Mycolicibacterium tusciae</name>
    <dbReference type="NCBI Taxonomy" id="75922"/>
    <lineage>
        <taxon>Bacteria</taxon>
        <taxon>Bacillati</taxon>
        <taxon>Actinomycetota</taxon>
        <taxon>Actinomycetes</taxon>
        <taxon>Mycobacteriales</taxon>
        <taxon>Mycobacteriaceae</taxon>
        <taxon>Mycolicibacterium</taxon>
    </lineage>
</organism>
<evidence type="ECO:0000256" key="4">
    <source>
        <dbReference type="PROSITE-ProRule" id="PRU00335"/>
    </source>
</evidence>
<dbReference type="GO" id="GO:0003700">
    <property type="term" value="F:DNA-binding transcription factor activity"/>
    <property type="evidence" value="ECO:0007669"/>
    <property type="project" value="TreeGrafter"/>
</dbReference>
<dbReference type="SUPFAM" id="SSF46689">
    <property type="entry name" value="Homeodomain-like"/>
    <property type="match status" value="1"/>
</dbReference>
<name>A0A1X0JLP0_9MYCO</name>
<gene>
    <name evidence="6" type="ORF">BST47_18705</name>
</gene>
<dbReference type="InterPro" id="IPR009057">
    <property type="entry name" value="Homeodomain-like_sf"/>
</dbReference>
<dbReference type="Proteomes" id="UP000192411">
    <property type="component" value="Unassembled WGS sequence"/>
</dbReference>
<feature type="DNA-binding region" description="H-T-H motif" evidence="4">
    <location>
        <begin position="28"/>
        <end position="47"/>
    </location>
</feature>
<dbReference type="EMBL" id="MVIM01000010">
    <property type="protein sequence ID" value="ORB63744.1"/>
    <property type="molecule type" value="Genomic_DNA"/>
</dbReference>
<feature type="domain" description="HTH tetR-type" evidence="5">
    <location>
        <begin position="3"/>
        <end position="65"/>
    </location>
</feature>
<evidence type="ECO:0000256" key="2">
    <source>
        <dbReference type="ARBA" id="ARBA00023125"/>
    </source>
</evidence>
<comment type="caution">
    <text evidence="6">The sequence shown here is derived from an EMBL/GenBank/DDBJ whole genome shotgun (WGS) entry which is preliminary data.</text>
</comment>
<dbReference type="Pfam" id="PF00440">
    <property type="entry name" value="TetR_N"/>
    <property type="match status" value="1"/>
</dbReference>
<evidence type="ECO:0000256" key="3">
    <source>
        <dbReference type="ARBA" id="ARBA00023163"/>
    </source>
</evidence>
<keyword evidence="3" id="KW-0804">Transcription</keyword>
<dbReference type="PROSITE" id="PS50977">
    <property type="entry name" value="HTH_TETR_2"/>
    <property type="match status" value="1"/>
</dbReference>
<dbReference type="PANTHER" id="PTHR30055:SF234">
    <property type="entry name" value="HTH-TYPE TRANSCRIPTIONAL REGULATOR BETI"/>
    <property type="match status" value="1"/>
</dbReference>
<reference evidence="6 7" key="1">
    <citation type="submission" date="2017-02" db="EMBL/GenBank/DDBJ databases">
        <title>The new phylogeny of genus Mycobacterium.</title>
        <authorList>
            <person name="Tortoli E."/>
            <person name="Trovato A."/>
            <person name="Cirillo D.M."/>
        </authorList>
    </citation>
    <scope>NUCLEOTIDE SEQUENCE [LARGE SCALE GENOMIC DNA]</scope>
    <source>
        <strain evidence="6 7">DSM 44338</strain>
    </source>
</reference>
<keyword evidence="1" id="KW-0805">Transcription regulation</keyword>
<dbReference type="GO" id="GO:0000976">
    <property type="term" value="F:transcription cis-regulatory region binding"/>
    <property type="evidence" value="ECO:0007669"/>
    <property type="project" value="TreeGrafter"/>
</dbReference>
<evidence type="ECO:0000313" key="7">
    <source>
        <dbReference type="Proteomes" id="UP000192411"/>
    </source>
</evidence>
<dbReference type="InterPro" id="IPR001647">
    <property type="entry name" value="HTH_TetR"/>
</dbReference>
<dbReference type="STRING" id="75922.BST47_18705"/>
<dbReference type="AlphaFoldDB" id="A0A1X0JLP0"/>
<keyword evidence="7" id="KW-1185">Reference proteome</keyword>
<sequence>MTTSTPDRLMDAALKLFADNGYKATTVGAIESAAGLAPRSGALYQHFKGKQQLLEAAVDRQLAEMDELAHAIAMFPLGNLRAEFTMLARWNLASLERRSALTLFVRREGDMLPKRLRTKLYDRLVARPYAVIVAWLGDRFREAGVDPPDVDALALILIESMGAYRDLNRVFGQVPAGVDDERFIAAWVEAALAVAHRYGLS</sequence>
<accession>A0A1X0JLP0</accession>
<evidence type="ECO:0000259" key="5">
    <source>
        <dbReference type="PROSITE" id="PS50977"/>
    </source>
</evidence>
<evidence type="ECO:0000313" key="6">
    <source>
        <dbReference type="EMBL" id="ORB63744.1"/>
    </source>
</evidence>
<evidence type="ECO:0000256" key="1">
    <source>
        <dbReference type="ARBA" id="ARBA00023015"/>
    </source>
</evidence>
<protein>
    <recommendedName>
        <fullName evidence="5">HTH tetR-type domain-containing protein</fullName>
    </recommendedName>
</protein>